<keyword evidence="5" id="KW-1185">Reference proteome</keyword>
<dbReference type="GO" id="GO:1990904">
    <property type="term" value="C:ribonucleoprotein complex"/>
    <property type="evidence" value="ECO:0007669"/>
    <property type="project" value="UniProtKB-KW"/>
</dbReference>
<dbReference type="EMBL" id="PKPP01020376">
    <property type="protein sequence ID" value="PWA35256.1"/>
    <property type="molecule type" value="Genomic_DNA"/>
</dbReference>
<dbReference type="Pfam" id="PF00338">
    <property type="entry name" value="Ribosomal_S10"/>
    <property type="match status" value="1"/>
</dbReference>
<gene>
    <name evidence="4" type="ORF">CTI12_AA611290</name>
</gene>
<evidence type="ECO:0000256" key="1">
    <source>
        <dbReference type="ARBA" id="ARBA00022980"/>
    </source>
</evidence>
<organism evidence="4 5">
    <name type="scientific">Artemisia annua</name>
    <name type="common">Sweet wormwood</name>
    <dbReference type="NCBI Taxonomy" id="35608"/>
    <lineage>
        <taxon>Eukaryota</taxon>
        <taxon>Viridiplantae</taxon>
        <taxon>Streptophyta</taxon>
        <taxon>Embryophyta</taxon>
        <taxon>Tracheophyta</taxon>
        <taxon>Spermatophyta</taxon>
        <taxon>Magnoliopsida</taxon>
        <taxon>eudicotyledons</taxon>
        <taxon>Gunneridae</taxon>
        <taxon>Pentapetalae</taxon>
        <taxon>asterids</taxon>
        <taxon>campanulids</taxon>
        <taxon>Asterales</taxon>
        <taxon>Asteraceae</taxon>
        <taxon>Asteroideae</taxon>
        <taxon>Anthemideae</taxon>
        <taxon>Artemisiinae</taxon>
        <taxon>Artemisia</taxon>
    </lineage>
</organism>
<name>A0A2U1KEQ7_ARTAN</name>
<evidence type="ECO:0000313" key="5">
    <source>
        <dbReference type="Proteomes" id="UP000245207"/>
    </source>
</evidence>
<proteinExistence type="predicted"/>
<keyword evidence="2" id="KW-0687">Ribonucleoprotein</keyword>
<comment type="caution">
    <text evidence="4">The sequence shown here is derived from an EMBL/GenBank/DDBJ whole genome shotgun (WGS) entry which is preliminary data.</text>
</comment>
<reference evidence="4 5" key="1">
    <citation type="journal article" date="2018" name="Mol. Plant">
        <title>The genome of Artemisia annua provides insight into the evolution of Asteraceae family and artemisinin biosynthesis.</title>
        <authorList>
            <person name="Shen Q."/>
            <person name="Zhang L."/>
            <person name="Liao Z."/>
            <person name="Wang S."/>
            <person name="Yan T."/>
            <person name="Shi P."/>
            <person name="Liu M."/>
            <person name="Fu X."/>
            <person name="Pan Q."/>
            <person name="Wang Y."/>
            <person name="Lv Z."/>
            <person name="Lu X."/>
            <person name="Zhang F."/>
            <person name="Jiang W."/>
            <person name="Ma Y."/>
            <person name="Chen M."/>
            <person name="Hao X."/>
            <person name="Li L."/>
            <person name="Tang Y."/>
            <person name="Lv G."/>
            <person name="Zhou Y."/>
            <person name="Sun X."/>
            <person name="Brodelius P.E."/>
            <person name="Rose J.K.C."/>
            <person name="Tang K."/>
        </authorList>
    </citation>
    <scope>NUCLEOTIDE SEQUENCE [LARGE SCALE GENOMIC DNA]</scope>
    <source>
        <strain evidence="5">cv. Huhao1</strain>
        <tissue evidence="4">Leaf</tissue>
    </source>
</reference>
<accession>A0A2U1KEQ7</accession>
<keyword evidence="1" id="KW-0689">Ribosomal protein</keyword>
<dbReference type="Proteomes" id="UP000245207">
    <property type="component" value="Unassembled WGS sequence"/>
</dbReference>
<feature type="domain" description="Small ribosomal subunit protein uS10" evidence="3">
    <location>
        <begin position="2"/>
        <end position="30"/>
    </location>
</feature>
<dbReference type="InterPro" id="IPR036838">
    <property type="entry name" value="Ribosomal_uS10_dom_sf"/>
</dbReference>
<dbReference type="OrthoDB" id="1160128at2759"/>
<dbReference type="STRING" id="35608.A0A2U1KEQ7"/>
<dbReference type="Gene3D" id="3.30.70.600">
    <property type="entry name" value="Ribosomal protein S10 domain"/>
    <property type="match status" value="1"/>
</dbReference>
<dbReference type="InterPro" id="IPR027486">
    <property type="entry name" value="Ribosomal_uS10_dom"/>
</dbReference>
<evidence type="ECO:0000256" key="2">
    <source>
        <dbReference type="ARBA" id="ARBA00023274"/>
    </source>
</evidence>
<dbReference type="AlphaFoldDB" id="A0A2U1KEQ7"/>
<protein>
    <recommendedName>
        <fullName evidence="3">Small ribosomal subunit protein uS10 domain-containing protein</fullName>
    </recommendedName>
</protein>
<dbReference type="GO" id="GO:0005840">
    <property type="term" value="C:ribosome"/>
    <property type="evidence" value="ECO:0007669"/>
    <property type="project" value="UniProtKB-KW"/>
</dbReference>
<evidence type="ECO:0000259" key="3">
    <source>
        <dbReference type="Pfam" id="PF00338"/>
    </source>
</evidence>
<evidence type="ECO:0000313" key="4">
    <source>
        <dbReference type="EMBL" id="PWA35256.1"/>
    </source>
</evidence>
<sequence length="212" mass="24472">MTHQRLIDILHPTAQTIDSLMQLDLPPTVDGETATGIVGAADYDKKLLRALRAFELTVVKYVNRGVVQPEIRADSRWYRSLRVVEELEEKMSCSTLCTHRLGTSLNELLVYLNRDFTFLKDIPNYPLRRQMLISHACCALHNYIRMEDTADRLFNLYGEDYHEVSTEGSNIVEEGIPLDMSNHDEMVEVRNKIANDLWEKYTSRRANRGARV</sequence>